<proteinExistence type="predicted"/>
<sequence>MKRLQQNQDKTNEIFKTQLIIVRQLKDIQNNLDQKKLQEIIQKCQLNQNNIQNLYEDQIDTEDDIKYLLQLNNQMQSEQIQMIKQGHNNEVMELQQINEKLKKDYQNQISNLKNQWQEKYQDLQNQQKIKQGQFQDLQKKVLTLSKCVAIKKKQEDNFKENIRQIFQPCSQLIDKAKTLDYNQVLEKKQQLIKKHQSQFSSLKQAYDIENQKKKVVNQNLQKKQINQLQKQQNEEINKIDQILENKEQEFLKIEKTQKEQEYILKKQEEVEKEEKEEKLECINSLENISNIDKDNLQNNCIVFHLGIFQCGLNILCQNPGGPPYTENASSYLGQRC</sequence>
<protein>
    <submittedName>
        <fullName evidence="2">Uncharacterized protein</fullName>
    </submittedName>
</protein>
<keyword evidence="1" id="KW-0175">Coiled coil</keyword>
<accession>A0A0V0R738</accession>
<name>A0A0V0R738_PSEPJ</name>
<keyword evidence="3" id="KW-1185">Reference proteome</keyword>
<feature type="coiled-coil region" evidence="1">
    <location>
        <begin position="185"/>
        <end position="285"/>
    </location>
</feature>
<organism evidence="2 3">
    <name type="scientific">Pseudocohnilembus persalinus</name>
    <name type="common">Ciliate</name>
    <dbReference type="NCBI Taxonomy" id="266149"/>
    <lineage>
        <taxon>Eukaryota</taxon>
        <taxon>Sar</taxon>
        <taxon>Alveolata</taxon>
        <taxon>Ciliophora</taxon>
        <taxon>Intramacronucleata</taxon>
        <taxon>Oligohymenophorea</taxon>
        <taxon>Scuticociliatia</taxon>
        <taxon>Philasterida</taxon>
        <taxon>Pseudocohnilembidae</taxon>
        <taxon>Pseudocohnilembus</taxon>
    </lineage>
</organism>
<dbReference type="InParanoid" id="A0A0V0R738"/>
<reference evidence="2 3" key="1">
    <citation type="journal article" date="2015" name="Sci. Rep.">
        <title>Genome of the facultative scuticociliatosis pathogen Pseudocohnilembus persalinus provides insight into its virulence through horizontal gene transfer.</title>
        <authorList>
            <person name="Xiong J."/>
            <person name="Wang G."/>
            <person name="Cheng J."/>
            <person name="Tian M."/>
            <person name="Pan X."/>
            <person name="Warren A."/>
            <person name="Jiang C."/>
            <person name="Yuan D."/>
            <person name="Miao W."/>
        </authorList>
    </citation>
    <scope>NUCLEOTIDE SEQUENCE [LARGE SCALE GENOMIC DNA]</scope>
    <source>
        <strain evidence="2">36N120E</strain>
    </source>
</reference>
<evidence type="ECO:0000313" key="3">
    <source>
        <dbReference type="Proteomes" id="UP000054937"/>
    </source>
</evidence>
<dbReference type="Proteomes" id="UP000054937">
    <property type="component" value="Unassembled WGS sequence"/>
</dbReference>
<dbReference type="EMBL" id="LDAU01000031">
    <property type="protein sequence ID" value="KRX10311.1"/>
    <property type="molecule type" value="Genomic_DNA"/>
</dbReference>
<comment type="caution">
    <text evidence="2">The sequence shown here is derived from an EMBL/GenBank/DDBJ whole genome shotgun (WGS) entry which is preliminary data.</text>
</comment>
<dbReference type="AlphaFoldDB" id="A0A0V0R738"/>
<feature type="coiled-coil region" evidence="1">
    <location>
        <begin position="84"/>
        <end position="140"/>
    </location>
</feature>
<evidence type="ECO:0000313" key="2">
    <source>
        <dbReference type="EMBL" id="KRX10311.1"/>
    </source>
</evidence>
<gene>
    <name evidence="2" type="ORF">PPERSA_02728</name>
</gene>
<evidence type="ECO:0000256" key="1">
    <source>
        <dbReference type="SAM" id="Coils"/>
    </source>
</evidence>